<feature type="transmembrane region" description="Helical" evidence="1">
    <location>
        <begin position="21"/>
        <end position="42"/>
    </location>
</feature>
<keyword evidence="1" id="KW-1133">Transmembrane helix</keyword>
<keyword evidence="3" id="KW-1185">Reference proteome</keyword>
<name>A0A2Z6QXC1_9GLOM</name>
<accession>A0A2Z6QXC1</accession>
<keyword evidence="1" id="KW-0812">Transmembrane</keyword>
<dbReference type="EMBL" id="BEXD01000169">
    <property type="protein sequence ID" value="GBB84906.1"/>
    <property type="molecule type" value="Genomic_DNA"/>
</dbReference>
<sequence>MFSLKFLIIREGRFFMKRQTFIIIYFSGFLFFIHTSSTSSPFTRFFIVLYRKAGFQFFVTLHGKADFDFTEGGS</sequence>
<dbReference type="AlphaFoldDB" id="A0A2Z6QXC1"/>
<reference evidence="2 3" key="1">
    <citation type="submission" date="2017-11" db="EMBL/GenBank/DDBJ databases">
        <title>The genome of Rhizophagus clarus HR1 reveals common genetic basis of auxotrophy among arbuscular mycorrhizal fungi.</title>
        <authorList>
            <person name="Kobayashi Y."/>
        </authorList>
    </citation>
    <scope>NUCLEOTIDE SEQUENCE [LARGE SCALE GENOMIC DNA]</scope>
    <source>
        <strain evidence="2 3">HR1</strain>
    </source>
</reference>
<evidence type="ECO:0000256" key="1">
    <source>
        <dbReference type="SAM" id="Phobius"/>
    </source>
</evidence>
<proteinExistence type="predicted"/>
<evidence type="ECO:0000313" key="2">
    <source>
        <dbReference type="EMBL" id="GBB84906.1"/>
    </source>
</evidence>
<gene>
    <name evidence="2" type="ORF">RclHR1_01150010</name>
</gene>
<evidence type="ECO:0000313" key="3">
    <source>
        <dbReference type="Proteomes" id="UP000247702"/>
    </source>
</evidence>
<protein>
    <submittedName>
        <fullName evidence="2">Uncharacterized protein</fullName>
    </submittedName>
</protein>
<dbReference type="Proteomes" id="UP000247702">
    <property type="component" value="Unassembled WGS sequence"/>
</dbReference>
<organism evidence="2 3">
    <name type="scientific">Rhizophagus clarus</name>
    <dbReference type="NCBI Taxonomy" id="94130"/>
    <lineage>
        <taxon>Eukaryota</taxon>
        <taxon>Fungi</taxon>
        <taxon>Fungi incertae sedis</taxon>
        <taxon>Mucoromycota</taxon>
        <taxon>Glomeromycotina</taxon>
        <taxon>Glomeromycetes</taxon>
        <taxon>Glomerales</taxon>
        <taxon>Glomeraceae</taxon>
        <taxon>Rhizophagus</taxon>
    </lineage>
</organism>
<comment type="caution">
    <text evidence="2">The sequence shown here is derived from an EMBL/GenBank/DDBJ whole genome shotgun (WGS) entry which is preliminary data.</text>
</comment>
<keyword evidence="1" id="KW-0472">Membrane</keyword>